<dbReference type="FunFam" id="3.20.20.70:FF:000027">
    <property type="entry name" value="Dihydropyrimidine dehydrogenase [NADP(+)]"/>
    <property type="match status" value="1"/>
</dbReference>
<dbReference type="InterPro" id="IPR012135">
    <property type="entry name" value="Dihydroorotate_DH_1_2"/>
</dbReference>
<evidence type="ECO:0000256" key="11">
    <source>
        <dbReference type="HAMAP-Rule" id="MF_00224"/>
    </source>
</evidence>
<dbReference type="UniPathway" id="UPA00070"/>
<sequence length="352" mass="38369">MGISALAELTKNITLWLKFRATTSTSVKTFDYVLESSGHMTDLHTSIDKFQFDNVFMNASGVRCYTKDELDELAQSDAGTLVTKSATQAKRLGNPSPRYARLELGSINSMGLPNEGLEYYLDYALSFQKARPDKPIFLSVAGLSMEENLAMAHTIEDSDFNGLVEFNLSCPNVPGKPQTGYDFDRTQEVLTNLFSFFTKPAGVKLPPYFDLAQFDQMAAILNQFPLKFVNSINSLGNGLMIDPETDTALIKPKGGFGGIGGAYAKPIALANVRAFAQRLDPKIRLIGTGGVINGRDAYDLILAGASLVQVGTLLQEEGPAAFTRLTRELQAVMQTKGYNAISDFKGQLKVLS</sequence>
<feature type="binding site" evidence="11">
    <location>
        <position position="60"/>
    </location>
    <ligand>
        <name>FMN</name>
        <dbReference type="ChEBI" id="CHEBI:58210"/>
    </ligand>
</feature>
<dbReference type="InterPro" id="IPR050074">
    <property type="entry name" value="DHO_dehydrogenase"/>
</dbReference>
<dbReference type="SUPFAM" id="SSF51395">
    <property type="entry name" value="FMN-linked oxidoreductases"/>
    <property type="match status" value="1"/>
</dbReference>
<comment type="cofactor">
    <cofactor evidence="11">
        <name>FMN</name>
        <dbReference type="ChEBI" id="CHEBI:58210"/>
    </cofactor>
    <text evidence="11">Binds 1 FMN per subunit.</text>
</comment>
<accession>A0A0R1EZL9</accession>
<feature type="binding site" evidence="11">
    <location>
        <position position="204"/>
    </location>
    <ligand>
        <name>FMN</name>
        <dbReference type="ChEBI" id="CHEBI:58210"/>
    </ligand>
</feature>
<feature type="binding site" evidence="11">
    <location>
        <begin position="289"/>
        <end position="290"/>
    </location>
    <ligand>
        <name>FMN</name>
        <dbReference type="ChEBI" id="CHEBI:58210"/>
    </ligand>
</feature>
<evidence type="ECO:0000256" key="10">
    <source>
        <dbReference type="ARBA" id="ARBA00023002"/>
    </source>
</evidence>
<feature type="binding site" evidence="11">
    <location>
        <position position="167"/>
    </location>
    <ligand>
        <name>FMN</name>
        <dbReference type="ChEBI" id="CHEBI:58210"/>
    </ligand>
</feature>
<comment type="function">
    <text evidence="11">Catalyzes the conversion of dihydroorotate to orotate.</text>
</comment>
<evidence type="ECO:0000256" key="1">
    <source>
        <dbReference type="ARBA" id="ARBA00001694"/>
    </source>
</evidence>
<evidence type="ECO:0000313" key="13">
    <source>
        <dbReference type="EMBL" id="KRK12292.1"/>
    </source>
</evidence>
<feature type="binding site" evidence="11">
    <location>
        <position position="261"/>
    </location>
    <ligand>
        <name>FMN</name>
        <dbReference type="ChEBI" id="CHEBI:58210"/>
    </ligand>
</feature>
<evidence type="ECO:0000313" key="14">
    <source>
        <dbReference type="Proteomes" id="UP000051984"/>
    </source>
</evidence>
<protein>
    <recommendedName>
        <fullName evidence="11">Dihydroorotate dehydrogenase</fullName>
        <shortName evidence="11">DHOD</shortName>
        <shortName evidence="11">DHODase</shortName>
        <shortName evidence="11">DHOdehase</shortName>
        <ecNumber evidence="11">1.3.-.-</ecNumber>
    </recommendedName>
</protein>
<comment type="similarity">
    <text evidence="4 11">Belongs to the dihydroorotate dehydrogenase family. Type 1 subfamily.</text>
</comment>
<gene>
    <name evidence="11" type="primary">pyrD</name>
    <name evidence="13" type="ORF">FD51_GL002844</name>
</gene>
<dbReference type="PANTHER" id="PTHR48109">
    <property type="entry name" value="DIHYDROOROTATE DEHYDROGENASE (QUINONE), MITOCHONDRIAL-RELATED"/>
    <property type="match status" value="1"/>
</dbReference>
<proteinExistence type="inferred from homology"/>
<dbReference type="Gene3D" id="2.30.26.10">
    <property type="entry name" value="Dihydroorotate Dehydrogenase A, chain A, domain 2"/>
    <property type="match status" value="1"/>
</dbReference>
<dbReference type="PROSITE" id="PS00911">
    <property type="entry name" value="DHODEHASE_1"/>
    <property type="match status" value="1"/>
</dbReference>
<feature type="binding site" evidence="11">
    <location>
        <position position="232"/>
    </location>
    <ligand>
        <name>FMN</name>
        <dbReference type="ChEBI" id="CHEBI:58210"/>
    </ligand>
</feature>
<dbReference type="InterPro" id="IPR005720">
    <property type="entry name" value="Dihydroorotate_DH_cat"/>
</dbReference>
<evidence type="ECO:0000259" key="12">
    <source>
        <dbReference type="Pfam" id="PF01180"/>
    </source>
</evidence>
<dbReference type="GO" id="GO:1990663">
    <property type="term" value="F:dihydroorotate dehydrogenase (fumarate) activity"/>
    <property type="evidence" value="ECO:0007669"/>
    <property type="project" value="UniProtKB-EC"/>
</dbReference>
<dbReference type="HAMAP" id="MF_00224">
    <property type="entry name" value="DHO_dh_type1"/>
    <property type="match status" value="1"/>
</dbReference>
<dbReference type="InterPro" id="IPR013785">
    <property type="entry name" value="Aldolase_TIM"/>
</dbReference>
<feature type="active site" description="Nucleophile" evidence="11">
    <location>
        <position position="170"/>
    </location>
</feature>
<dbReference type="eggNOG" id="COG0167">
    <property type="taxonomic scope" value="Bacteria"/>
</dbReference>
<dbReference type="EMBL" id="AZCT01000008">
    <property type="protein sequence ID" value="KRK12292.1"/>
    <property type="molecule type" value="Genomic_DNA"/>
</dbReference>
<dbReference type="CDD" id="cd04741">
    <property type="entry name" value="DHOD_1A_like"/>
    <property type="match status" value="1"/>
</dbReference>
<reference evidence="13 14" key="1">
    <citation type="journal article" date="2015" name="Genome Announc.">
        <title>Expanding the biotechnology potential of lactobacilli through comparative genomics of 213 strains and associated genera.</title>
        <authorList>
            <person name="Sun Z."/>
            <person name="Harris H.M."/>
            <person name="McCann A."/>
            <person name="Guo C."/>
            <person name="Argimon S."/>
            <person name="Zhang W."/>
            <person name="Yang X."/>
            <person name="Jeffery I.B."/>
            <person name="Cooney J.C."/>
            <person name="Kagawa T.F."/>
            <person name="Liu W."/>
            <person name="Song Y."/>
            <person name="Salvetti E."/>
            <person name="Wrobel A."/>
            <person name="Rasinkangas P."/>
            <person name="Parkhill J."/>
            <person name="Rea M.C."/>
            <person name="O'Sullivan O."/>
            <person name="Ritari J."/>
            <person name="Douillard F.P."/>
            <person name="Paul Ross R."/>
            <person name="Yang R."/>
            <person name="Briner A.E."/>
            <person name="Felis G.E."/>
            <person name="de Vos W.M."/>
            <person name="Barrangou R."/>
            <person name="Klaenhammer T.R."/>
            <person name="Caufield P.W."/>
            <person name="Cui Y."/>
            <person name="Zhang H."/>
            <person name="O'Toole P.W."/>
        </authorList>
    </citation>
    <scope>NUCLEOTIDE SEQUENCE [LARGE SCALE GENOMIC DNA]</scope>
    <source>
        <strain evidence="13 14">DSM 20178</strain>
    </source>
</reference>
<evidence type="ECO:0000256" key="6">
    <source>
        <dbReference type="ARBA" id="ARBA00022490"/>
    </source>
</evidence>
<comment type="caution">
    <text evidence="11">Lacks conserved residue(s) required for the propagation of feature annotation.</text>
</comment>
<feature type="binding site" evidence="11">
    <location>
        <begin position="233"/>
        <end position="234"/>
    </location>
    <ligand>
        <name>substrate</name>
    </ligand>
</feature>
<dbReference type="InterPro" id="IPR033886">
    <property type="entry name" value="DHOD_1A"/>
</dbReference>
<dbReference type="GO" id="GO:0006207">
    <property type="term" value="P:'de novo' pyrimidine nucleobase biosynthetic process"/>
    <property type="evidence" value="ECO:0007669"/>
    <property type="project" value="InterPro"/>
</dbReference>
<dbReference type="PANTHER" id="PTHR48109:SF1">
    <property type="entry name" value="DIHYDROOROTATE DEHYDROGENASE (FUMARATE)"/>
    <property type="match status" value="1"/>
</dbReference>
<comment type="subcellular location">
    <subcellularLocation>
        <location evidence="2 11">Cytoplasm</location>
    </subcellularLocation>
</comment>
<comment type="pathway">
    <text evidence="3 11">Pyrimidine metabolism; UMP biosynthesis via de novo pathway.</text>
</comment>
<feature type="domain" description="Dihydroorotate dehydrogenase catalytic" evidence="12">
    <location>
        <begin position="43"/>
        <end position="333"/>
    </location>
</feature>
<comment type="subunit">
    <text evidence="5">Homodimer.</text>
</comment>
<feature type="binding site" evidence="11">
    <location>
        <position position="84"/>
    </location>
    <ligand>
        <name>substrate</name>
    </ligand>
</feature>
<dbReference type="InterPro" id="IPR001295">
    <property type="entry name" value="Dihydroorotate_DH_CS"/>
</dbReference>
<keyword evidence="7 11" id="KW-0285">Flavoprotein</keyword>
<evidence type="ECO:0000256" key="3">
    <source>
        <dbReference type="ARBA" id="ARBA00004725"/>
    </source>
</evidence>
<evidence type="ECO:0000256" key="4">
    <source>
        <dbReference type="ARBA" id="ARBA00008008"/>
    </source>
</evidence>
<dbReference type="InterPro" id="IPR023359">
    <property type="entry name" value="Dihydro_DH_chainA_dom2"/>
</dbReference>
<evidence type="ECO:0000256" key="9">
    <source>
        <dbReference type="ARBA" id="ARBA00022975"/>
    </source>
</evidence>
<keyword evidence="9 11" id="KW-0665">Pyrimidine biosynthesis</keyword>
<evidence type="ECO:0000256" key="8">
    <source>
        <dbReference type="ARBA" id="ARBA00022643"/>
    </source>
</evidence>
<keyword evidence="10 11" id="KW-0560">Oxidoreductase</keyword>
<dbReference type="PIRSF" id="PIRSF000164">
    <property type="entry name" value="DHO_oxidase"/>
    <property type="match status" value="1"/>
</dbReference>
<dbReference type="Gene3D" id="3.20.20.70">
    <property type="entry name" value="Aldolase class I"/>
    <property type="match status" value="1"/>
</dbReference>
<dbReference type="GO" id="GO:0005737">
    <property type="term" value="C:cytoplasm"/>
    <property type="evidence" value="ECO:0007669"/>
    <property type="project" value="UniProtKB-SubCell"/>
</dbReference>
<comment type="caution">
    <text evidence="13">The sequence shown here is derived from an EMBL/GenBank/DDBJ whole genome shotgun (WGS) entry which is preliminary data.</text>
</comment>
<dbReference type="NCBIfam" id="NF002702">
    <property type="entry name" value="PRK02506.1"/>
    <property type="match status" value="1"/>
</dbReference>
<dbReference type="InterPro" id="IPR024920">
    <property type="entry name" value="Dihydroorotate_DH_1"/>
</dbReference>
<dbReference type="AlphaFoldDB" id="A0A0R1EZL9"/>
<dbReference type="Pfam" id="PF01180">
    <property type="entry name" value="DHO_dh"/>
    <property type="match status" value="1"/>
</dbReference>
<feature type="binding site" evidence="11">
    <location>
        <begin position="108"/>
        <end position="112"/>
    </location>
    <ligand>
        <name>substrate</name>
    </ligand>
</feature>
<feature type="binding site" evidence="11">
    <location>
        <begin position="84"/>
        <end position="85"/>
    </location>
    <ligand>
        <name>FMN</name>
        <dbReference type="ChEBI" id="CHEBI:58210"/>
    </ligand>
</feature>
<feature type="binding site" evidence="11">
    <location>
        <position position="167"/>
    </location>
    <ligand>
        <name>substrate</name>
    </ligand>
</feature>
<evidence type="ECO:0000256" key="2">
    <source>
        <dbReference type="ARBA" id="ARBA00004496"/>
    </source>
</evidence>
<dbReference type="PATRIC" id="fig|1423816.3.peg.2961"/>
<evidence type="ECO:0000256" key="5">
    <source>
        <dbReference type="ARBA" id="ARBA00011738"/>
    </source>
</evidence>
<evidence type="ECO:0000256" key="7">
    <source>
        <dbReference type="ARBA" id="ARBA00022630"/>
    </source>
</evidence>
<dbReference type="Proteomes" id="UP000051984">
    <property type="component" value="Unassembled WGS sequence"/>
</dbReference>
<name>A0A0R1EZL9_LACZE</name>
<comment type="catalytic activity">
    <reaction evidence="11">
        <text>(S)-dihydroorotate + A = orotate + AH2</text>
        <dbReference type="Rhea" id="RHEA:18073"/>
        <dbReference type="ChEBI" id="CHEBI:13193"/>
        <dbReference type="ChEBI" id="CHEBI:17499"/>
        <dbReference type="ChEBI" id="CHEBI:30839"/>
        <dbReference type="ChEBI" id="CHEBI:30864"/>
    </reaction>
</comment>
<feature type="binding site" evidence="11">
    <location>
        <begin position="311"/>
        <end position="312"/>
    </location>
    <ligand>
        <name>FMN</name>
        <dbReference type="ChEBI" id="CHEBI:58210"/>
    </ligand>
</feature>
<dbReference type="PROSITE" id="PS00912">
    <property type="entry name" value="DHODEHASE_2"/>
    <property type="match status" value="1"/>
</dbReference>
<organism evidence="13 14">
    <name type="scientific">Lacticaseibacillus zeae DSM 20178 = KCTC 3804</name>
    <dbReference type="NCBI Taxonomy" id="1423816"/>
    <lineage>
        <taxon>Bacteria</taxon>
        <taxon>Bacillati</taxon>
        <taxon>Bacillota</taxon>
        <taxon>Bacilli</taxon>
        <taxon>Lactobacillales</taxon>
        <taxon>Lactobacillaceae</taxon>
        <taxon>Lacticaseibacillus</taxon>
    </lineage>
</organism>
<keyword evidence="8 11" id="KW-0288">FMN</keyword>
<dbReference type="GO" id="GO:0044205">
    <property type="term" value="P:'de novo' UMP biosynthetic process"/>
    <property type="evidence" value="ECO:0007669"/>
    <property type="project" value="UniProtKB-UniRule"/>
</dbReference>
<keyword evidence="6 11" id="KW-0963">Cytoplasm</keyword>
<dbReference type="EC" id="1.3.-.-" evidence="11"/>
<comment type="catalytic activity">
    <reaction evidence="1">
        <text>(S)-dihydroorotate + fumarate = orotate + succinate</text>
        <dbReference type="Rhea" id="RHEA:30059"/>
        <dbReference type="ChEBI" id="CHEBI:29806"/>
        <dbReference type="ChEBI" id="CHEBI:30031"/>
        <dbReference type="ChEBI" id="CHEBI:30839"/>
        <dbReference type="ChEBI" id="CHEBI:30864"/>
        <dbReference type="EC" id="1.3.98.1"/>
    </reaction>
</comment>